<keyword evidence="3" id="KW-1185">Reference proteome</keyword>
<reference evidence="2" key="1">
    <citation type="submission" date="2020-11" db="EMBL/GenBank/DDBJ databases">
        <authorList>
            <person name="Tran Van P."/>
        </authorList>
    </citation>
    <scope>NUCLEOTIDE SEQUENCE</scope>
</reference>
<dbReference type="AlphaFoldDB" id="A0A7R9FT27"/>
<proteinExistence type="predicted"/>
<evidence type="ECO:0000313" key="2">
    <source>
        <dbReference type="EMBL" id="CAD7253548.1"/>
    </source>
</evidence>
<protein>
    <submittedName>
        <fullName evidence="2">Uncharacterized protein</fullName>
    </submittedName>
</protein>
<sequence>MTPNPVNTIYDGLSLRTANDGSTIFASRLKRTRPAPCPVRAVGEMGVGSSVVTSYGVEVTLWKNHIRREHSYCRILDDEEDECIEALDVVETILPLDESMDLAYSWSSSLKMSPGGSPEMPLGSPESYILPD</sequence>
<dbReference type="Proteomes" id="UP000677054">
    <property type="component" value="Unassembled WGS sequence"/>
</dbReference>
<organism evidence="2">
    <name type="scientific">Darwinula stevensoni</name>
    <dbReference type="NCBI Taxonomy" id="69355"/>
    <lineage>
        <taxon>Eukaryota</taxon>
        <taxon>Metazoa</taxon>
        <taxon>Ecdysozoa</taxon>
        <taxon>Arthropoda</taxon>
        <taxon>Crustacea</taxon>
        <taxon>Oligostraca</taxon>
        <taxon>Ostracoda</taxon>
        <taxon>Podocopa</taxon>
        <taxon>Podocopida</taxon>
        <taxon>Darwinulocopina</taxon>
        <taxon>Darwinuloidea</taxon>
        <taxon>Darwinulidae</taxon>
        <taxon>Darwinula</taxon>
    </lineage>
</organism>
<dbReference type="EMBL" id="LR905576">
    <property type="protein sequence ID" value="CAD7253548.1"/>
    <property type="molecule type" value="Genomic_DNA"/>
</dbReference>
<feature type="region of interest" description="Disordered" evidence="1">
    <location>
        <begin position="111"/>
        <end position="132"/>
    </location>
</feature>
<dbReference type="EMBL" id="CAJPEV010006059">
    <property type="protein sequence ID" value="CAG0903801.1"/>
    <property type="molecule type" value="Genomic_DNA"/>
</dbReference>
<evidence type="ECO:0000256" key="1">
    <source>
        <dbReference type="SAM" id="MobiDB-lite"/>
    </source>
</evidence>
<name>A0A7R9FT27_9CRUS</name>
<gene>
    <name evidence="2" type="ORF">DSTB1V02_LOCUS13297</name>
</gene>
<evidence type="ECO:0000313" key="3">
    <source>
        <dbReference type="Proteomes" id="UP000677054"/>
    </source>
</evidence>
<accession>A0A7R9FT27</accession>